<keyword evidence="5" id="KW-1185">Reference proteome</keyword>
<evidence type="ECO:0008006" key="6">
    <source>
        <dbReference type="Google" id="ProtNLM"/>
    </source>
</evidence>
<dbReference type="EMBL" id="CP114040">
    <property type="protein sequence ID" value="WAS96481.1"/>
    <property type="molecule type" value="Genomic_DNA"/>
</dbReference>
<feature type="compositionally biased region" description="Basic and acidic residues" evidence="1">
    <location>
        <begin position="178"/>
        <end position="188"/>
    </location>
</feature>
<proteinExistence type="predicted"/>
<organism evidence="4 5">
    <name type="scientific">Nannocystis punicea</name>
    <dbReference type="NCBI Taxonomy" id="2995304"/>
    <lineage>
        <taxon>Bacteria</taxon>
        <taxon>Pseudomonadati</taxon>
        <taxon>Myxococcota</taxon>
        <taxon>Polyangia</taxon>
        <taxon>Nannocystales</taxon>
        <taxon>Nannocystaceae</taxon>
        <taxon>Nannocystis</taxon>
    </lineage>
</organism>
<gene>
    <name evidence="4" type="ORF">O0S08_10005</name>
</gene>
<feature type="signal peptide" evidence="3">
    <location>
        <begin position="1"/>
        <end position="18"/>
    </location>
</feature>
<reference evidence="4" key="1">
    <citation type="submission" date="2022-11" db="EMBL/GenBank/DDBJ databases">
        <title>Minimal conservation of predation-associated metabolite biosynthetic gene clusters underscores biosynthetic potential of Myxococcota including descriptions for ten novel species: Archangium lansinium sp. nov., Myxococcus landrumus sp. nov., Nannocystis bai.</title>
        <authorList>
            <person name="Ahearne A."/>
            <person name="Stevens C."/>
            <person name="Dowd S."/>
        </authorList>
    </citation>
    <scope>NUCLEOTIDE SEQUENCE</scope>
    <source>
        <strain evidence="4">Fl3</strain>
    </source>
</reference>
<feature type="transmembrane region" description="Helical" evidence="2">
    <location>
        <begin position="198"/>
        <end position="222"/>
    </location>
</feature>
<feature type="region of interest" description="Disordered" evidence="1">
    <location>
        <begin position="141"/>
        <end position="192"/>
    </location>
</feature>
<keyword evidence="2" id="KW-0812">Transmembrane</keyword>
<evidence type="ECO:0000313" key="5">
    <source>
        <dbReference type="Proteomes" id="UP001164459"/>
    </source>
</evidence>
<sequence>MYTRATVFSLLLSSPALAAPPSRPTAQELDRMLATIKGAHPDHAPKGKIRPVEDLVKVAEEAGQALEYAPTQALQRLMNYVHAARIVAYERTGDPSHACALLEDADLLLSSRKDAPDPVIKEAYQARGEATQICVPSGPTVISSASVSTPEPGPATREPAAPAQAEPGTSASVMKEPGPQREREDELPLRGGQRKAKAVVGVFAAAGGISALTIGAAVFAAVTKDRLREGVRELQEQGYRLPADDVFLDLSYRHYKLGAGLAIGSGIAAAALFGAGAWLVRRGKAEQPKRVSLTPFGGARQAGLMLSGRF</sequence>
<evidence type="ECO:0000256" key="1">
    <source>
        <dbReference type="SAM" id="MobiDB-lite"/>
    </source>
</evidence>
<name>A0ABY7HB96_9BACT</name>
<dbReference type="RefSeq" id="WP_269038832.1">
    <property type="nucleotide sequence ID" value="NZ_CP114040.1"/>
</dbReference>
<dbReference type="Proteomes" id="UP001164459">
    <property type="component" value="Chromosome"/>
</dbReference>
<protein>
    <recommendedName>
        <fullName evidence="6">Secreted protein</fullName>
    </recommendedName>
</protein>
<evidence type="ECO:0000256" key="2">
    <source>
        <dbReference type="SAM" id="Phobius"/>
    </source>
</evidence>
<keyword evidence="3" id="KW-0732">Signal</keyword>
<keyword evidence="2" id="KW-1133">Transmembrane helix</keyword>
<feature type="chain" id="PRO_5046487195" description="Secreted protein" evidence="3">
    <location>
        <begin position="19"/>
        <end position="310"/>
    </location>
</feature>
<accession>A0ABY7HB96</accession>
<feature type="transmembrane region" description="Helical" evidence="2">
    <location>
        <begin position="257"/>
        <end position="280"/>
    </location>
</feature>
<keyword evidence="2" id="KW-0472">Membrane</keyword>
<evidence type="ECO:0000313" key="4">
    <source>
        <dbReference type="EMBL" id="WAS96481.1"/>
    </source>
</evidence>
<evidence type="ECO:0000256" key="3">
    <source>
        <dbReference type="SAM" id="SignalP"/>
    </source>
</evidence>